<keyword evidence="4" id="KW-0378">Hydrolase</keyword>
<dbReference type="Gene3D" id="3.30.70.270">
    <property type="match status" value="1"/>
</dbReference>
<dbReference type="InterPro" id="IPR035919">
    <property type="entry name" value="EAL_sf"/>
</dbReference>
<keyword evidence="5" id="KW-1185">Reference proteome</keyword>
<feature type="domain" description="EAL" evidence="2">
    <location>
        <begin position="745"/>
        <end position="980"/>
    </location>
</feature>
<sequence length="980" mass="108014">MGEAVRCLSLSEHEEALRAALGALARGLGVPWAYARGLALPGPVWASLEGEGFPLEALDGLVGGLSSPLVLERAPGGLGGLLALPLAGGGVLAFADRRPRRWSPEEQGYLRVAGALLWGFKEGWRAEELWRHLELLFKLGWGLSAELDGPGVFRYCVEAIAETFGYNLVSIYLKEGDELVLQHQVGYAEWLERVPIGSGVMARCVRSGKPMLVEDAAQDPDFIYPMPGILSEVAVPLRVDGKTIGVLNVESTARRLGPADLELLKLVGRAVGLFLERDLAVRRLVSSQAENARLLQKTQAQARRLGLLYALSRGLLSVQSSEEATRLFVEELHSSFGYGLVAVYYLEGKVLVARHHRGYYLNYARIPLGQGVTSRCYLSGHSILLQNPTQDPDFLVVNERVCSALFVPIRVRGEVVGTVNVEEDKRLLDGADLELVEAATALLQATLERLQTLNSLAQSEQRFRTLVEHLPLGVLLFDPGTLEIRYANPKMHELLGVKELRGVSMAQLWTGDNTHHVLARVERLRRGEPGLPWMEQPLHKADGGLLEAETTGLALPQEGLILSIVRDISERKAAERRMEFLAFHDPLTGLLNRAGLVRQAGALLRPGGSATLLYIDLNETKMVNDAYGHPAGDELIRQVAERLRGLPVAALVARVGGDEFVLLLEGQPPPEELGRMLRVALEAPFWVADRELHITLSVGAACYPEHGKDLSELMRTADVAMYQAKRGGRLWLGYTPELDQGLRSRLEALQRLRGALKKKQIQPYFQPIVELRSGVRWGLEALARWVGEGLPPDLFIPLAEEAGLVHQIDRLVLCQALRLTASREERLTLNLSPRSLLDENLLRWLERVLGQWGFPAHRLWLEVTESVLMDNPVQVRARLGALKEMGLNIALDDFGSGYSSLSYLSELPIDLIKIDRRFTAGIGKSQRSEAILRSVVALAQNLGLLCLAEGVERPEQRAWLQEVGCALGQGYLFGPPQALE</sequence>
<comment type="caution">
    <text evidence="4">The sequence shown here is derived from an EMBL/GenBank/DDBJ whole genome shotgun (WGS) entry which is preliminary data.</text>
</comment>
<dbReference type="SMART" id="SM00052">
    <property type="entry name" value="EAL"/>
    <property type="match status" value="1"/>
</dbReference>
<evidence type="ECO:0000259" key="2">
    <source>
        <dbReference type="PROSITE" id="PS50883"/>
    </source>
</evidence>
<dbReference type="SUPFAM" id="SSF55073">
    <property type="entry name" value="Nucleotide cyclase"/>
    <property type="match status" value="1"/>
</dbReference>
<dbReference type="OrthoDB" id="9762141at2"/>
<dbReference type="CDD" id="cd01948">
    <property type="entry name" value="EAL"/>
    <property type="match status" value="1"/>
</dbReference>
<dbReference type="Pfam" id="PF13188">
    <property type="entry name" value="PAS_8"/>
    <property type="match status" value="1"/>
</dbReference>
<dbReference type="SUPFAM" id="SSF141868">
    <property type="entry name" value="EAL domain-like"/>
    <property type="match status" value="1"/>
</dbReference>
<dbReference type="NCBIfam" id="TIGR00254">
    <property type="entry name" value="GGDEF"/>
    <property type="match status" value="1"/>
</dbReference>
<dbReference type="PROSITE" id="PS50112">
    <property type="entry name" value="PAS"/>
    <property type="match status" value="1"/>
</dbReference>
<dbReference type="GO" id="GO:0071111">
    <property type="term" value="F:cyclic-guanylate-specific phosphodiesterase activity"/>
    <property type="evidence" value="ECO:0007669"/>
    <property type="project" value="UniProtKB-EC"/>
</dbReference>
<dbReference type="InterPro" id="IPR029787">
    <property type="entry name" value="Nucleotide_cyclase"/>
</dbReference>
<dbReference type="SUPFAM" id="SSF55781">
    <property type="entry name" value="GAF domain-like"/>
    <property type="match status" value="2"/>
</dbReference>
<dbReference type="Proteomes" id="UP000265800">
    <property type="component" value="Unassembled WGS sequence"/>
</dbReference>
<dbReference type="InterPro" id="IPR029016">
    <property type="entry name" value="GAF-like_dom_sf"/>
</dbReference>
<dbReference type="CDD" id="cd01949">
    <property type="entry name" value="GGDEF"/>
    <property type="match status" value="1"/>
</dbReference>
<dbReference type="PANTHER" id="PTHR44757">
    <property type="entry name" value="DIGUANYLATE CYCLASE DGCP"/>
    <property type="match status" value="1"/>
</dbReference>
<dbReference type="SUPFAM" id="SSF55785">
    <property type="entry name" value="PYP-like sensor domain (PAS domain)"/>
    <property type="match status" value="1"/>
</dbReference>
<gene>
    <name evidence="4" type="primary">gmr</name>
    <name evidence="4" type="ORF">Mlute_02700</name>
</gene>
<dbReference type="InterPro" id="IPR000160">
    <property type="entry name" value="GGDEF_dom"/>
</dbReference>
<evidence type="ECO:0000313" key="4">
    <source>
        <dbReference type="EMBL" id="RIH81775.1"/>
    </source>
</evidence>
<dbReference type="Pfam" id="PF00563">
    <property type="entry name" value="EAL"/>
    <property type="match status" value="1"/>
</dbReference>
<protein>
    <submittedName>
        <fullName evidence="4">Cyclic di-GMP phosphodiesterase Gmr</fullName>
        <ecNumber evidence="4">3.1.4.52</ecNumber>
    </submittedName>
</protein>
<dbReference type="Gene3D" id="3.20.20.450">
    <property type="entry name" value="EAL domain"/>
    <property type="match status" value="1"/>
</dbReference>
<dbReference type="InterPro" id="IPR001633">
    <property type="entry name" value="EAL_dom"/>
</dbReference>
<evidence type="ECO:0000259" key="3">
    <source>
        <dbReference type="PROSITE" id="PS50887"/>
    </source>
</evidence>
<evidence type="ECO:0000313" key="5">
    <source>
        <dbReference type="Proteomes" id="UP000265800"/>
    </source>
</evidence>
<organism evidence="4 5">
    <name type="scientific">Meiothermus luteus</name>
    <dbReference type="NCBI Taxonomy" id="2026184"/>
    <lineage>
        <taxon>Bacteria</taxon>
        <taxon>Thermotogati</taxon>
        <taxon>Deinococcota</taxon>
        <taxon>Deinococci</taxon>
        <taxon>Thermales</taxon>
        <taxon>Thermaceae</taxon>
        <taxon>Meiothermus</taxon>
    </lineage>
</organism>
<dbReference type="Gene3D" id="3.30.450.40">
    <property type="match status" value="2"/>
</dbReference>
<dbReference type="CDD" id="cd00130">
    <property type="entry name" value="PAS"/>
    <property type="match status" value="1"/>
</dbReference>
<proteinExistence type="predicted"/>
<dbReference type="InterPro" id="IPR003018">
    <property type="entry name" value="GAF"/>
</dbReference>
<dbReference type="SMART" id="SM00267">
    <property type="entry name" value="GGDEF"/>
    <property type="match status" value="1"/>
</dbReference>
<dbReference type="Gene3D" id="3.30.450.20">
    <property type="entry name" value="PAS domain"/>
    <property type="match status" value="1"/>
</dbReference>
<dbReference type="Pfam" id="PF13185">
    <property type="entry name" value="GAF_2"/>
    <property type="match status" value="2"/>
</dbReference>
<dbReference type="EMBL" id="QWKZ01000139">
    <property type="protein sequence ID" value="RIH81775.1"/>
    <property type="molecule type" value="Genomic_DNA"/>
</dbReference>
<dbReference type="RefSeq" id="WP_119361191.1">
    <property type="nucleotide sequence ID" value="NZ_QWKZ01000139.1"/>
</dbReference>
<dbReference type="PANTHER" id="PTHR44757:SF2">
    <property type="entry name" value="BIOFILM ARCHITECTURE MAINTENANCE PROTEIN MBAA"/>
    <property type="match status" value="1"/>
</dbReference>
<feature type="domain" description="GGDEF" evidence="3">
    <location>
        <begin position="608"/>
        <end position="737"/>
    </location>
</feature>
<dbReference type="InterPro" id="IPR052155">
    <property type="entry name" value="Biofilm_reg_signaling"/>
</dbReference>
<dbReference type="InterPro" id="IPR035965">
    <property type="entry name" value="PAS-like_dom_sf"/>
</dbReference>
<dbReference type="PROSITE" id="PS50887">
    <property type="entry name" value="GGDEF"/>
    <property type="match status" value="1"/>
</dbReference>
<dbReference type="PROSITE" id="PS50883">
    <property type="entry name" value="EAL"/>
    <property type="match status" value="1"/>
</dbReference>
<dbReference type="InterPro" id="IPR000014">
    <property type="entry name" value="PAS"/>
</dbReference>
<evidence type="ECO:0000259" key="1">
    <source>
        <dbReference type="PROSITE" id="PS50112"/>
    </source>
</evidence>
<name>A0A399EBQ0_9DEIN</name>
<dbReference type="AlphaFoldDB" id="A0A399EBQ0"/>
<feature type="domain" description="PAS" evidence="1">
    <location>
        <begin position="459"/>
        <end position="496"/>
    </location>
</feature>
<dbReference type="SMART" id="SM00091">
    <property type="entry name" value="PAS"/>
    <property type="match status" value="1"/>
</dbReference>
<dbReference type="InterPro" id="IPR043128">
    <property type="entry name" value="Rev_trsase/Diguanyl_cyclase"/>
</dbReference>
<dbReference type="Pfam" id="PF00990">
    <property type="entry name" value="GGDEF"/>
    <property type="match status" value="1"/>
</dbReference>
<reference evidence="4 5" key="1">
    <citation type="submission" date="2018-08" db="EMBL/GenBank/DDBJ databases">
        <title>Meiothermus luteus KCTC 52599 genome sequencing project.</title>
        <authorList>
            <person name="Da Costa M.S."/>
            <person name="Albuquerque L."/>
            <person name="Raposo P."/>
            <person name="Froufe H.J.C."/>
            <person name="Barroso C.S."/>
            <person name="Egas C."/>
        </authorList>
    </citation>
    <scope>NUCLEOTIDE SEQUENCE [LARGE SCALE GENOMIC DNA]</scope>
    <source>
        <strain evidence="4 5">KCTC 52599</strain>
    </source>
</reference>
<dbReference type="SMART" id="SM00065">
    <property type="entry name" value="GAF"/>
    <property type="match status" value="2"/>
</dbReference>
<dbReference type="EC" id="3.1.4.52" evidence="4"/>
<dbReference type="NCBIfam" id="TIGR00229">
    <property type="entry name" value="sensory_box"/>
    <property type="match status" value="1"/>
</dbReference>
<accession>A0A399EBQ0</accession>